<dbReference type="SUPFAM" id="SSF54427">
    <property type="entry name" value="NTF2-like"/>
    <property type="match status" value="1"/>
</dbReference>
<evidence type="ECO:0000313" key="2">
    <source>
        <dbReference type="Proteomes" id="UP000007113"/>
    </source>
</evidence>
<proteinExistence type="predicted"/>
<accession>G8NPS0</accession>
<protein>
    <recommendedName>
        <fullName evidence="3">DUF4440 domain-containing protein</fullName>
    </recommendedName>
</protein>
<evidence type="ECO:0000313" key="1">
    <source>
        <dbReference type="EMBL" id="AEU37159.1"/>
    </source>
</evidence>
<sequence precursor="true">MSRHFRSRNSLLSTAFILLLLTFTVTLPPMGQSVDADVQEFLTAWDAAGNAHAADGILRLHAEDCVAVNRFGTSLVGKQATAGQMERLPKEIFKDAHLPPLQLLNLRSVTPDLVILQASCQNPSLHPLPAPQVSGMIVSILRRRNGSGSLAEEREV</sequence>
<dbReference type="InterPro" id="IPR032710">
    <property type="entry name" value="NTF2-like_dom_sf"/>
</dbReference>
<gene>
    <name evidence="1" type="ordered locus">AciX8_2856</name>
</gene>
<dbReference type="HOGENOM" id="CLU_1684086_0_0_0"/>
<dbReference type="AlphaFoldDB" id="G8NPS0"/>
<organism evidence="1 2">
    <name type="scientific">Granulicella mallensis (strain ATCC BAA-1857 / DSM 23137 / MP5ACTX8)</name>
    <dbReference type="NCBI Taxonomy" id="682795"/>
    <lineage>
        <taxon>Bacteria</taxon>
        <taxon>Pseudomonadati</taxon>
        <taxon>Acidobacteriota</taxon>
        <taxon>Terriglobia</taxon>
        <taxon>Terriglobales</taxon>
        <taxon>Acidobacteriaceae</taxon>
        <taxon>Granulicella</taxon>
    </lineage>
</organism>
<reference evidence="1 2" key="1">
    <citation type="submission" date="2011-11" db="EMBL/GenBank/DDBJ databases">
        <title>Complete sequence of Granulicella mallensis MP5ACTX8.</title>
        <authorList>
            <consortium name="US DOE Joint Genome Institute"/>
            <person name="Lucas S."/>
            <person name="Copeland A."/>
            <person name="Lapidus A."/>
            <person name="Cheng J.-F."/>
            <person name="Goodwin L."/>
            <person name="Pitluck S."/>
            <person name="Peters L."/>
            <person name="Lu M."/>
            <person name="Detter J.C."/>
            <person name="Han C."/>
            <person name="Tapia R."/>
            <person name="Land M."/>
            <person name="Hauser L."/>
            <person name="Kyrpides N."/>
            <person name="Ivanova N."/>
            <person name="Mikhailova N."/>
            <person name="Pagani I."/>
            <person name="Rawat S."/>
            <person name="Mannisto M."/>
            <person name="Haggblom M."/>
            <person name="Woyke T."/>
        </authorList>
    </citation>
    <scope>NUCLEOTIDE SEQUENCE [LARGE SCALE GENOMIC DNA]</scope>
    <source>
        <strain evidence="2">ATCC BAA-1857 / DSM 23137 / MP5ACTX8</strain>
    </source>
</reference>
<evidence type="ECO:0008006" key="3">
    <source>
        <dbReference type="Google" id="ProtNLM"/>
    </source>
</evidence>
<keyword evidence="2" id="KW-1185">Reference proteome</keyword>
<dbReference type="OrthoDB" id="121693at2"/>
<dbReference type="EMBL" id="CP003130">
    <property type="protein sequence ID" value="AEU37159.1"/>
    <property type="molecule type" value="Genomic_DNA"/>
</dbReference>
<dbReference type="KEGG" id="gma:AciX8_2856"/>
<dbReference type="Proteomes" id="UP000007113">
    <property type="component" value="Chromosome"/>
</dbReference>
<dbReference type="RefSeq" id="WP_014266036.1">
    <property type="nucleotide sequence ID" value="NC_016631.1"/>
</dbReference>
<name>G8NPS0_GRAMM</name>
<dbReference type="eggNOG" id="COG4319">
    <property type="taxonomic scope" value="Bacteria"/>
</dbReference>
<dbReference type="Gene3D" id="3.10.450.50">
    <property type="match status" value="1"/>
</dbReference>